<evidence type="ECO:0000313" key="1">
    <source>
        <dbReference type="EMBL" id="KXT06532.1"/>
    </source>
</evidence>
<comment type="caution">
    <text evidence="1">The sequence shown here is derived from an EMBL/GenBank/DDBJ whole genome shotgun (WGS) entry which is preliminary data.</text>
</comment>
<gene>
    <name evidence="1" type="ORF">AC578_6100</name>
</gene>
<protein>
    <submittedName>
        <fullName evidence="1">Uncharacterized protein</fullName>
    </submittedName>
</protein>
<organism evidence="1 2">
    <name type="scientific">Pseudocercospora eumusae</name>
    <dbReference type="NCBI Taxonomy" id="321146"/>
    <lineage>
        <taxon>Eukaryota</taxon>
        <taxon>Fungi</taxon>
        <taxon>Dikarya</taxon>
        <taxon>Ascomycota</taxon>
        <taxon>Pezizomycotina</taxon>
        <taxon>Dothideomycetes</taxon>
        <taxon>Dothideomycetidae</taxon>
        <taxon>Mycosphaerellales</taxon>
        <taxon>Mycosphaerellaceae</taxon>
        <taxon>Pseudocercospora</taxon>
    </lineage>
</organism>
<reference evidence="1 2" key="1">
    <citation type="submission" date="2015-07" db="EMBL/GenBank/DDBJ databases">
        <title>Comparative genomics of the Sigatoka disease complex on banana suggests a link between parallel evolutionary changes in Pseudocercospora fijiensis and Pseudocercospora eumusae and increased virulence on the banana host.</title>
        <authorList>
            <person name="Chang T.-C."/>
            <person name="Salvucci A."/>
            <person name="Crous P.W."/>
            <person name="Stergiopoulos I."/>
        </authorList>
    </citation>
    <scope>NUCLEOTIDE SEQUENCE [LARGE SCALE GENOMIC DNA]</scope>
    <source>
        <strain evidence="1 2">CBS 114824</strain>
    </source>
</reference>
<sequence length="100" mass="11710">MSPYRRRPRVEHMSTDQDDNFHFPGFHDDHCNRIGDSRMAAFWHHSSHAIFDMIRKDVWWVNSTALEENRTRVVTEAITGVLQVWAASITAILASPERLY</sequence>
<accession>A0A139HVZ5</accession>
<dbReference type="Proteomes" id="UP000070133">
    <property type="component" value="Unassembled WGS sequence"/>
</dbReference>
<name>A0A139HVZ5_9PEZI</name>
<dbReference type="EMBL" id="LFZN01000006">
    <property type="protein sequence ID" value="KXT06532.1"/>
    <property type="molecule type" value="Genomic_DNA"/>
</dbReference>
<evidence type="ECO:0000313" key="2">
    <source>
        <dbReference type="Proteomes" id="UP000070133"/>
    </source>
</evidence>
<keyword evidence="2" id="KW-1185">Reference proteome</keyword>
<proteinExistence type="predicted"/>
<dbReference type="AlphaFoldDB" id="A0A139HVZ5"/>